<sequence>MVALMKFTKDITLRWLLGLGSAPPVQQPEEQQMDCGAATPDQSDDATLSQHALNGEEDLSETRRSDRGQSDAEPRESGVENVRSRSKLCKMRALSRMMTMKMRMEVQTPK</sequence>
<organism evidence="2 3">
    <name type="scientific">Channa striata</name>
    <name type="common">Snakehead murrel</name>
    <name type="synonym">Ophicephalus striatus</name>
    <dbReference type="NCBI Taxonomy" id="64152"/>
    <lineage>
        <taxon>Eukaryota</taxon>
        <taxon>Metazoa</taxon>
        <taxon>Chordata</taxon>
        <taxon>Craniata</taxon>
        <taxon>Vertebrata</taxon>
        <taxon>Euteleostomi</taxon>
        <taxon>Actinopterygii</taxon>
        <taxon>Neopterygii</taxon>
        <taxon>Teleostei</taxon>
        <taxon>Neoteleostei</taxon>
        <taxon>Acanthomorphata</taxon>
        <taxon>Anabantaria</taxon>
        <taxon>Anabantiformes</taxon>
        <taxon>Channoidei</taxon>
        <taxon>Channidae</taxon>
        <taxon>Channa</taxon>
    </lineage>
</organism>
<gene>
    <name evidence="2" type="ORF">Q5P01_021467</name>
</gene>
<evidence type="ECO:0000256" key="1">
    <source>
        <dbReference type="SAM" id="MobiDB-lite"/>
    </source>
</evidence>
<name>A0AA88LV13_CHASR</name>
<accession>A0AA88LV13</accession>
<dbReference type="EMBL" id="JAUPFM010000017">
    <property type="protein sequence ID" value="KAK2824292.1"/>
    <property type="molecule type" value="Genomic_DNA"/>
</dbReference>
<evidence type="ECO:0000313" key="3">
    <source>
        <dbReference type="Proteomes" id="UP001187415"/>
    </source>
</evidence>
<dbReference type="AlphaFoldDB" id="A0AA88LV13"/>
<feature type="compositionally biased region" description="Basic and acidic residues" evidence="1">
    <location>
        <begin position="60"/>
        <end position="78"/>
    </location>
</feature>
<keyword evidence="3" id="KW-1185">Reference proteome</keyword>
<dbReference type="Proteomes" id="UP001187415">
    <property type="component" value="Unassembled WGS sequence"/>
</dbReference>
<proteinExistence type="predicted"/>
<reference evidence="2" key="1">
    <citation type="submission" date="2023-07" db="EMBL/GenBank/DDBJ databases">
        <title>Chromosome-level Genome Assembly of Striped Snakehead (Channa striata).</title>
        <authorList>
            <person name="Liu H."/>
        </authorList>
    </citation>
    <scope>NUCLEOTIDE SEQUENCE</scope>
    <source>
        <strain evidence="2">Gz</strain>
        <tissue evidence="2">Muscle</tissue>
    </source>
</reference>
<comment type="caution">
    <text evidence="2">The sequence shown here is derived from an EMBL/GenBank/DDBJ whole genome shotgun (WGS) entry which is preliminary data.</text>
</comment>
<feature type="region of interest" description="Disordered" evidence="1">
    <location>
        <begin position="21"/>
        <end position="90"/>
    </location>
</feature>
<protein>
    <submittedName>
        <fullName evidence="2">Uncharacterized protein</fullName>
    </submittedName>
</protein>
<evidence type="ECO:0000313" key="2">
    <source>
        <dbReference type="EMBL" id="KAK2824292.1"/>
    </source>
</evidence>